<sequence>MLFTHNPRQTFVPFQFPAKTQGHARKTQGQSFSCPISLVSLPVPSSYACVWSGSLLRVKLASSASGQPGLSVRNCSQNLSFTTTWGPVCSSGGAWLPRCGLPVASAAAPA</sequence>
<dbReference type="AlphaFoldDB" id="C4J958"/>
<organism evidence="1">
    <name type="scientific">Zea mays</name>
    <name type="common">Maize</name>
    <dbReference type="NCBI Taxonomy" id="4577"/>
    <lineage>
        <taxon>Eukaryota</taxon>
        <taxon>Viridiplantae</taxon>
        <taxon>Streptophyta</taxon>
        <taxon>Embryophyta</taxon>
        <taxon>Tracheophyta</taxon>
        <taxon>Spermatophyta</taxon>
        <taxon>Magnoliopsida</taxon>
        <taxon>Liliopsida</taxon>
        <taxon>Poales</taxon>
        <taxon>Poaceae</taxon>
        <taxon>PACMAD clade</taxon>
        <taxon>Panicoideae</taxon>
        <taxon>Andropogonodae</taxon>
        <taxon>Andropogoneae</taxon>
        <taxon>Tripsacinae</taxon>
        <taxon>Zea</taxon>
    </lineage>
</organism>
<reference evidence="1" key="1">
    <citation type="journal article" date="2009" name="PLoS Genet.">
        <title>Sequencing, mapping, and analysis of 27,455 maize full-length cDNAs.</title>
        <authorList>
            <person name="Soderlund C."/>
            <person name="Descour A."/>
            <person name="Kudrna D."/>
            <person name="Bomhoff M."/>
            <person name="Boyd L."/>
            <person name="Currie J."/>
            <person name="Angelova A."/>
            <person name="Collura K."/>
            <person name="Wissotski M."/>
            <person name="Ashley E."/>
            <person name="Morrow D."/>
            <person name="Fernandes J."/>
            <person name="Walbot V."/>
            <person name="Yu Y."/>
        </authorList>
    </citation>
    <scope>NUCLEOTIDE SEQUENCE</scope>
    <source>
        <strain evidence="1">B73</strain>
    </source>
</reference>
<evidence type="ECO:0000313" key="1">
    <source>
        <dbReference type="EMBL" id="ACR37708.1"/>
    </source>
</evidence>
<accession>C4J958</accession>
<dbReference type="EMBL" id="BT087355">
    <property type="protein sequence ID" value="ACR37708.1"/>
    <property type="molecule type" value="mRNA"/>
</dbReference>
<reference evidence="1" key="2">
    <citation type="submission" date="2012-06" db="EMBL/GenBank/DDBJ databases">
        <authorList>
            <person name="Yu Y."/>
            <person name="Currie J."/>
            <person name="Lomeli R."/>
            <person name="Angelova A."/>
            <person name="Collura K."/>
            <person name="Wissotski M."/>
            <person name="Campos D."/>
            <person name="Kudrna D."/>
            <person name="Golser W."/>
            <person name="Ashely E."/>
            <person name="Descour A."/>
            <person name="Fernandes J."/>
            <person name="Soderlund C."/>
            <person name="Walbot V."/>
        </authorList>
    </citation>
    <scope>NUCLEOTIDE SEQUENCE</scope>
    <source>
        <strain evidence="1">B73</strain>
    </source>
</reference>
<protein>
    <submittedName>
        <fullName evidence="1">Uncharacterized protein</fullName>
    </submittedName>
</protein>
<proteinExistence type="evidence at transcript level"/>
<name>C4J958_MAIZE</name>